<dbReference type="InterPro" id="IPR016187">
    <property type="entry name" value="CTDL_fold"/>
</dbReference>
<dbReference type="SUPFAM" id="SSF56436">
    <property type="entry name" value="C-type lectin-like"/>
    <property type="match status" value="1"/>
</dbReference>
<protein>
    <submittedName>
        <fullName evidence="1">Uncharacterized protein</fullName>
    </submittedName>
</protein>
<comment type="caution">
    <text evidence="1">The sequence shown here is derived from an EMBL/GenBank/DDBJ whole genome shotgun (WGS) entry which is preliminary data.</text>
</comment>
<proteinExistence type="predicted"/>
<reference evidence="1 2" key="1">
    <citation type="submission" date="2023-11" db="EMBL/GenBank/DDBJ databases">
        <title>Halocaridina rubra genome assembly.</title>
        <authorList>
            <person name="Smith C."/>
        </authorList>
    </citation>
    <scope>NUCLEOTIDE SEQUENCE [LARGE SCALE GENOMIC DNA]</scope>
    <source>
        <strain evidence="1">EP-1</strain>
        <tissue evidence="1">Whole</tissue>
    </source>
</reference>
<organism evidence="1 2">
    <name type="scientific">Halocaridina rubra</name>
    <name type="common">Hawaiian red shrimp</name>
    <dbReference type="NCBI Taxonomy" id="373956"/>
    <lineage>
        <taxon>Eukaryota</taxon>
        <taxon>Metazoa</taxon>
        <taxon>Ecdysozoa</taxon>
        <taxon>Arthropoda</taxon>
        <taxon>Crustacea</taxon>
        <taxon>Multicrustacea</taxon>
        <taxon>Malacostraca</taxon>
        <taxon>Eumalacostraca</taxon>
        <taxon>Eucarida</taxon>
        <taxon>Decapoda</taxon>
        <taxon>Pleocyemata</taxon>
        <taxon>Caridea</taxon>
        <taxon>Atyoidea</taxon>
        <taxon>Atyidae</taxon>
        <taxon>Halocaridina</taxon>
    </lineage>
</organism>
<dbReference type="EMBL" id="JAXCGZ010007563">
    <property type="protein sequence ID" value="KAK7079209.1"/>
    <property type="molecule type" value="Genomic_DNA"/>
</dbReference>
<evidence type="ECO:0000313" key="2">
    <source>
        <dbReference type="Proteomes" id="UP001381693"/>
    </source>
</evidence>
<dbReference type="Proteomes" id="UP001381693">
    <property type="component" value="Unassembled WGS sequence"/>
</dbReference>
<dbReference type="AlphaFoldDB" id="A0AAN9A9L0"/>
<accession>A0AAN9A9L0</accession>
<sequence length="176" mass="19720">MSSADSNRFTIHKSLFTQSVLNRGGHCAFNAVIIHMMRFGPRRLPRGRSTSFFFVSMASSARMAVEEAASFWLLHRRLNRCKQPFDPASGVGDCAALTMNATLLKLDCGTRLHFKSSRQDSWHDASIECEIDSGYLITISGDLEQQYATDFAIESHDQVWTGLTEEVGKMELLPLL</sequence>
<dbReference type="InterPro" id="IPR016186">
    <property type="entry name" value="C-type_lectin-like/link_sf"/>
</dbReference>
<gene>
    <name evidence="1" type="ORF">SK128_003945</name>
</gene>
<keyword evidence="2" id="KW-1185">Reference proteome</keyword>
<dbReference type="CDD" id="cd00037">
    <property type="entry name" value="CLECT"/>
    <property type="match status" value="1"/>
</dbReference>
<dbReference type="Gene3D" id="3.10.100.10">
    <property type="entry name" value="Mannose-Binding Protein A, subunit A"/>
    <property type="match status" value="1"/>
</dbReference>
<name>A0AAN9A9L0_HALRR</name>
<evidence type="ECO:0000313" key="1">
    <source>
        <dbReference type="EMBL" id="KAK7079209.1"/>
    </source>
</evidence>